<dbReference type="InterPro" id="IPR018393">
    <property type="entry name" value="NADHpl_OxRdtase_5_subgr"/>
</dbReference>
<feature type="transmembrane region" description="Helical" evidence="7">
    <location>
        <begin position="171"/>
        <end position="189"/>
    </location>
</feature>
<dbReference type="GO" id="GO:0016020">
    <property type="term" value="C:membrane"/>
    <property type="evidence" value="ECO:0007669"/>
    <property type="project" value="UniProtKB-SubCell"/>
</dbReference>
<proteinExistence type="predicted"/>
<dbReference type="KEGG" id="saci:Sinac_1361"/>
<accession>L0DAP4</accession>
<feature type="transmembrane region" description="Helical" evidence="7">
    <location>
        <begin position="36"/>
        <end position="58"/>
    </location>
</feature>
<evidence type="ECO:0000256" key="4">
    <source>
        <dbReference type="ARBA" id="ARBA00023136"/>
    </source>
</evidence>
<gene>
    <name evidence="10" type="ordered locus">Sinac_1361</name>
</gene>
<dbReference type="NCBIfam" id="TIGR01974">
    <property type="entry name" value="NDH_I_L"/>
    <property type="match status" value="1"/>
</dbReference>
<feature type="region of interest" description="Disordered" evidence="6">
    <location>
        <begin position="76"/>
        <end position="96"/>
    </location>
</feature>
<evidence type="ECO:0000256" key="5">
    <source>
        <dbReference type="RuleBase" id="RU000320"/>
    </source>
</evidence>
<comment type="subcellular location">
    <subcellularLocation>
        <location evidence="1">Endomembrane system</location>
        <topology evidence="1">Multi-pass membrane protein</topology>
    </subcellularLocation>
    <subcellularLocation>
        <location evidence="5">Membrane</location>
        <topology evidence="5">Multi-pass membrane protein</topology>
    </subcellularLocation>
</comment>
<feature type="transmembrane region" description="Helical" evidence="7">
    <location>
        <begin position="139"/>
        <end position="159"/>
    </location>
</feature>
<keyword evidence="2 5" id="KW-0812">Transmembrane</keyword>
<evidence type="ECO:0000259" key="8">
    <source>
        <dbReference type="Pfam" id="PF00361"/>
    </source>
</evidence>
<dbReference type="GO" id="GO:0008137">
    <property type="term" value="F:NADH dehydrogenase (ubiquinone) activity"/>
    <property type="evidence" value="ECO:0007669"/>
    <property type="project" value="InterPro"/>
</dbReference>
<evidence type="ECO:0000259" key="9">
    <source>
        <dbReference type="Pfam" id="PF00662"/>
    </source>
</evidence>
<dbReference type="GO" id="GO:0015990">
    <property type="term" value="P:electron transport coupled proton transport"/>
    <property type="evidence" value="ECO:0007669"/>
    <property type="project" value="TreeGrafter"/>
</dbReference>
<dbReference type="OrthoDB" id="9807568at2"/>
<dbReference type="Gene3D" id="1.20.5.2700">
    <property type="match status" value="2"/>
</dbReference>
<dbReference type="PANTHER" id="PTHR42829">
    <property type="entry name" value="NADH-UBIQUINONE OXIDOREDUCTASE CHAIN 5"/>
    <property type="match status" value="1"/>
</dbReference>
<evidence type="ECO:0000256" key="1">
    <source>
        <dbReference type="ARBA" id="ARBA00004127"/>
    </source>
</evidence>
<feature type="transmembrane region" description="Helical" evidence="7">
    <location>
        <begin position="340"/>
        <end position="358"/>
    </location>
</feature>
<feature type="transmembrane region" description="Helical" evidence="7">
    <location>
        <begin position="505"/>
        <end position="524"/>
    </location>
</feature>
<sequence length="787" mass="85317">MSWQAGLYVAAVLIPLAAFTIELIGIRLLGRLNAYLATGAIGLSFLLSAVGFIDYFFVEAEGVLASHHPHASAHAEPGAAAEATPAEDSHDEPAEHAKGPLVWRASYDWVIGGSQAVPVVGQIAGPSLVIPLAVHIDNLTVIMFLMVTFIATLIHIYSMGYMHDDPGYPRFFTYLSLFCFSMLGLVASANIFMIFMFWELVGVCSYLLVGFWYEEKKNSNAANKAFIVNRVGDVGMLIGLGLIWTSFGTFDINTINHSLRDKTGRLNVEASAAGDTAVVVLHNQETGQVLKSEGTGKPLQIPFWALTLAGLGIFAGCAGKSAQFPLHVWLPDAMAGPTPVSALIHAATMVAAGVYLVGRFFPLFTPDVQLYIAYTGAVTLFIAATIAAVQTDYKKVLAYSTVSQLGFMMLGLGVGGWSAGLFHLLTHAFFKALLFLGAGSIYHAVHTYEMPVLGGLRKKMPITAYTMLAATLAISGVPLFSGFYSKDAILASSIYFVFGEHNTQHILLFVLPAIGAAITAFYMFRMWFLVFAGEPRGYPAAAHGHDHGGAHGHGDHHHGNPYDHAHESPPIMTWPLMILAVPTIIIGYPFTILPVSTSDIAKPVVERMLEYGEPVVRQVHVESLHQSHLLAMGASVLILAVGVGLGILFYAPPLPYVFRKRQDARLAAERLGGLYGFFVNKWYFDELYDVALVKPTLALARLCSEFDRRVIDAAVNGVAKVTLLLSKAEGIFDRVAVDSLVNLTARTVYSVGDWSRGLQTGRIRNYLMFLAVALVGLFVGVFSWVRP</sequence>
<name>L0DAP4_SINAD</name>
<feature type="transmembrane region" description="Helical" evidence="7">
    <location>
        <begin position="370"/>
        <end position="389"/>
    </location>
</feature>
<evidence type="ECO:0000313" key="10">
    <source>
        <dbReference type="EMBL" id="AGA25746.1"/>
    </source>
</evidence>
<evidence type="ECO:0000256" key="6">
    <source>
        <dbReference type="SAM" id="MobiDB-lite"/>
    </source>
</evidence>
<keyword evidence="11" id="KW-1185">Reference proteome</keyword>
<dbReference type="InterPro" id="IPR001516">
    <property type="entry name" value="Proton_antipo_N"/>
</dbReference>
<feature type="compositionally biased region" description="Basic and acidic residues" evidence="6">
    <location>
        <begin position="87"/>
        <end position="96"/>
    </location>
</feature>
<feature type="compositionally biased region" description="Low complexity" evidence="6">
    <location>
        <begin position="76"/>
        <end position="86"/>
    </location>
</feature>
<dbReference type="InterPro" id="IPR003945">
    <property type="entry name" value="NU5C-like"/>
</dbReference>
<dbReference type="Proteomes" id="UP000010798">
    <property type="component" value="Chromosome"/>
</dbReference>
<dbReference type="NCBIfam" id="NF005141">
    <property type="entry name" value="PRK06590.1"/>
    <property type="match status" value="1"/>
</dbReference>
<feature type="transmembrane region" description="Helical" evidence="7">
    <location>
        <begin position="571"/>
        <end position="590"/>
    </location>
</feature>
<evidence type="ECO:0000313" key="11">
    <source>
        <dbReference type="Proteomes" id="UP000010798"/>
    </source>
</evidence>
<dbReference type="PRINTS" id="PR01434">
    <property type="entry name" value="NADHDHGNASE5"/>
</dbReference>
<reference evidence="10 11" key="1">
    <citation type="submission" date="2012-02" db="EMBL/GenBank/DDBJ databases">
        <title>Complete sequence of chromosome of Singulisphaera acidiphila DSM 18658.</title>
        <authorList>
            <consortium name="US DOE Joint Genome Institute (JGI-PGF)"/>
            <person name="Lucas S."/>
            <person name="Copeland A."/>
            <person name="Lapidus A."/>
            <person name="Glavina del Rio T."/>
            <person name="Dalin E."/>
            <person name="Tice H."/>
            <person name="Bruce D."/>
            <person name="Goodwin L."/>
            <person name="Pitluck S."/>
            <person name="Peters L."/>
            <person name="Ovchinnikova G."/>
            <person name="Chertkov O."/>
            <person name="Kyrpides N."/>
            <person name="Mavromatis K."/>
            <person name="Ivanova N."/>
            <person name="Brettin T."/>
            <person name="Detter J.C."/>
            <person name="Han C."/>
            <person name="Larimer F."/>
            <person name="Land M."/>
            <person name="Hauser L."/>
            <person name="Markowitz V."/>
            <person name="Cheng J.-F."/>
            <person name="Hugenholtz P."/>
            <person name="Woyke T."/>
            <person name="Wu D."/>
            <person name="Tindall B."/>
            <person name="Pomrenke H."/>
            <person name="Brambilla E."/>
            <person name="Klenk H.-P."/>
            <person name="Eisen J.A."/>
        </authorList>
    </citation>
    <scope>NUCLEOTIDE SEQUENCE [LARGE SCALE GENOMIC DNA]</scope>
    <source>
        <strain evidence="11">ATCC BAA-1392 / DSM 18658 / VKM B-2454 / MOB10</strain>
    </source>
</reference>
<feature type="transmembrane region" description="Helical" evidence="7">
    <location>
        <begin position="6"/>
        <end position="29"/>
    </location>
</feature>
<dbReference type="STRING" id="886293.Sinac_1361"/>
<feature type="compositionally biased region" description="Basic and acidic residues" evidence="6">
    <location>
        <begin position="543"/>
        <end position="562"/>
    </location>
</feature>
<dbReference type="GO" id="GO:0042773">
    <property type="term" value="P:ATP synthesis coupled electron transport"/>
    <property type="evidence" value="ECO:0007669"/>
    <property type="project" value="InterPro"/>
</dbReference>
<feature type="transmembrane region" description="Helical" evidence="7">
    <location>
        <begin position="766"/>
        <end position="785"/>
    </location>
</feature>
<dbReference type="InterPro" id="IPR001750">
    <property type="entry name" value="ND/Mrp_TM"/>
</dbReference>
<evidence type="ECO:0000256" key="3">
    <source>
        <dbReference type="ARBA" id="ARBA00022989"/>
    </source>
</evidence>
<dbReference type="eggNOG" id="COG1009">
    <property type="taxonomic scope" value="Bacteria"/>
</dbReference>
<feature type="region of interest" description="Disordered" evidence="6">
    <location>
        <begin position="542"/>
        <end position="562"/>
    </location>
</feature>
<dbReference type="Pfam" id="PF00361">
    <property type="entry name" value="Proton_antipo_M"/>
    <property type="match status" value="1"/>
</dbReference>
<keyword evidence="3 7" id="KW-1133">Transmembrane helix</keyword>
<dbReference type="AlphaFoldDB" id="L0DAP4"/>
<feature type="transmembrane region" description="Helical" evidence="7">
    <location>
        <begin position="629"/>
        <end position="651"/>
    </location>
</feature>
<feature type="transmembrane region" description="Helical" evidence="7">
    <location>
        <begin position="465"/>
        <end position="485"/>
    </location>
</feature>
<evidence type="ECO:0000256" key="2">
    <source>
        <dbReference type="ARBA" id="ARBA00022692"/>
    </source>
</evidence>
<feature type="domain" description="NADH-Ubiquinone oxidoreductase (complex I) chain 5 N-terminal" evidence="9">
    <location>
        <begin position="127"/>
        <end position="172"/>
    </location>
</feature>
<dbReference type="GO" id="GO:0003954">
    <property type="term" value="F:NADH dehydrogenase activity"/>
    <property type="evidence" value="ECO:0007669"/>
    <property type="project" value="TreeGrafter"/>
</dbReference>
<dbReference type="HOGENOM" id="CLU_007100_6_0_0"/>
<feature type="transmembrane region" description="Helical" evidence="7">
    <location>
        <begin position="195"/>
        <end position="213"/>
    </location>
</feature>
<feature type="transmembrane region" description="Helical" evidence="7">
    <location>
        <begin position="396"/>
        <end position="418"/>
    </location>
</feature>
<feature type="transmembrane region" description="Helical" evidence="7">
    <location>
        <begin position="225"/>
        <end position="247"/>
    </location>
</feature>
<dbReference type="EMBL" id="CP003364">
    <property type="protein sequence ID" value="AGA25746.1"/>
    <property type="molecule type" value="Genomic_DNA"/>
</dbReference>
<dbReference type="PANTHER" id="PTHR42829:SF2">
    <property type="entry name" value="NADH-UBIQUINONE OXIDOREDUCTASE CHAIN 5"/>
    <property type="match status" value="1"/>
</dbReference>
<organism evidence="10 11">
    <name type="scientific">Singulisphaera acidiphila (strain ATCC BAA-1392 / DSM 18658 / VKM B-2454 / MOB10)</name>
    <dbReference type="NCBI Taxonomy" id="886293"/>
    <lineage>
        <taxon>Bacteria</taxon>
        <taxon>Pseudomonadati</taxon>
        <taxon>Planctomycetota</taxon>
        <taxon>Planctomycetia</taxon>
        <taxon>Isosphaerales</taxon>
        <taxon>Isosphaeraceae</taxon>
        <taxon>Singulisphaera</taxon>
    </lineage>
</organism>
<dbReference type="GO" id="GO:0012505">
    <property type="term" value="C:endomembrane system"/>
    <property type="evidence" value="ECO:0007669"/>
    <property type="project" value="UniProtKB-SubCell"/>
</dbReference>
<dbReference type="RefSeq" id="WP_015244920.1">
    <property type="nucleotide sequence ID" value="NC_019892.1"/>
</dbReference>
<evidence type="ECO:0000256" key="7">
    <source>
        <dbReference type="SAM" id="Phobius"/>
    </source>
</evidence>
<feature type="transmembrane region" description="Helical" evidence="7">
    <location>
        <begin position="424"/>
        <end position="445"/>
    </location>
</feature>
<keyword evidence="4 7" id="KW-0472">Membrane</keyword>
<protein>
    <submittedName>
        <fullName evidence="10">Proton-translocating NADH-quinone oxidoreductase, chain L</fullName>
    </submittedName>
</protein>
<dbReference type="PRINTS" id="PR01435">
    <property type="entry name" value="NPOXDRDTASE5"/>
</dbReference>
<dbReference type="Pfam" id="PF00662">
    <property type="entry name" value="Proton_antipo_N"/>
    <property type="match status" value="1"/>
</dbReference>
<feature type="domain" description="NADH:quinone oxidoreductase/Mrp antiporter transmembrane" evidence="8">
    <location>
        <begin position="188"/>
        <end position="494"/>
    </location>
</feature>